<proteinExistence type="inferred from homology"/>
<dbReference type="Gene3D" id="3.40.50.720">
    <property type="entry name" value="NAD(P)-binding Rossmann-like Domain"/>
    <property type="match status" value="1"/>
</dbReference>
<evidence type="ECO:0000256" key="1">
    <source>
        <dbReference type="ARBA" id="ARBA00006484"/>
    </source>
</evidence>
<dbReference type="Proteomes" id="UP000199118">
    <property type="component" value="Unassembled WGS sequence"/>
</dbReference>
<dbReference type="PANTHER" id="PTHR42760:SF133">
    <property type="entry name" value="3-OXOACYL-[ACYL-CARRIER-PROTEIN] REDUCTASE"/>
    <property type="match status" value="1"/>
</dbReference>
<dbReference type="AlphaFoldDB" id="A0A1H3BJP9"/>
<dbReference type="PANTHER" id="PTHR42760">
    <property type="entry name" value="SHORT-CHAIN DEHYDROGENASES/REDUCTASES FAMILY MEMBER"/>
    <property type="match status" value="1"/>
</dbReference>
<organism evidence="3 4">
    <name type="scientific">Albimonas donghaensis</name>
    <dbReference type="NCBI Taxonomy" id="356660"/>
    <lineage>
        <taxon>Bacteria</taxon>
        <taxon>Pseudomonadati</taxon>
        <taxon>Pseudomonadota</taxon>
        <taxon>Alphaproteobacteria</taxon>
        <taxon>Rhodobacterales</taxon>
        <taxon>Paracoccaceae</taxon>
        <taxon>Albimonas</taxon>
    </lineage>
</organism>
<dbReference type="Pfam" id="PF13561">
    <property type="entry name" value="adh_short_C2"/>
    <property type="match status" value="1"/>
</dbReference>
<evidence type="ECO:0000313" key="4">
    <source>
        <dbReference type="Proteomes" id="UP000199118"/>
    </source>
</evidence>
<dbReference type="GO" id="GO:0016616">
    <property type="term" value="F:oxidoreductase activity, acting on the CH-OH group of donors, NAD or NADP as acceptor"/>
    <property type="evidence" value="ECO:0007669"/>
    <property type="project" value="TreeGrafter"/>
</dbReference>
<keyword evidence="2" id="KW-0560">Oxidoreductase</keyword>
<dbReference type="InterPro" id="IPR020904">
    <property type="entry name" value="Sc_DH/Rdtase_CS"/>
</dbReference>
<dbReference type="PRINTS" id="PR00080">
    <property type="entry name" value="SDRFAMILY"/>
</dbReference>
<dbReference type="STRING" id="356660.SAMN05444336_10548"/>
<dbReference type="FunFam" id="3.40.50.720:FF:000084">
    <property type="entry name" value="Short-chain dehydrogenase reductase"/>
    <property type="match status" value="1"/>
</dbReference>
<sequence length="264" mass="27678">MTVKNPFDLTGKVAVVTGGNGGIGLGMVKTMAQAGASVAIWGRNPEKNEKAVAEAVALGGGEVAAFPVDVLDPASQDQAMADTLKKFGRVDGLYANSGVSGSSGRTGFLDRTDQEWRDLFAVNLDGVVKSFRLAGDHMVERAKNGDPGGRLIATSSVASVDGAAFNEHYGASKAALNGMMRAIAVELARYGITANNILPGYIVTDMTAKAMSNDKFLTNVGKRIPVRRFGQPEDFGGLAAYLLSDLSSYHTGQTFTIDGGYTIF</sequence>
<dbReference type="EMBL" id="FNMZ01000005">
    <property type="protein sequence ID" value="SDX41948.1"/>
    <property type="molecule type" value="Genomic_DNA"/>
</dbReference>
<comment type="similarity">
    <text evidence="1">Belongs to the short-chain dehydrogenases/reductases (SDR) family.</text>
</comment>
<dbReference type="PRINTS" id="PR00081">
    <property type="entry name" value="GDHRDH"/>
</dbReference>
<dbReference type="InterPro" id="IPR002347">
    <property type="entry name" value="SDR_fam"/>
</dbReference>
<dbReference type="PROSITE" id="PS00061">
    <property type="entry name" value="ADH_SHORT"/>
    <property type="match status" value="1"/>
</dbReference>
<protein>
    <submittedName>
        <fullName evidence="3">NAD(P)-dependent dehydrogenase, short-chain alcohol dehydrogenase family</fullName>
    </submittedName>
</protein>
<accession>A0A1H3BJP9</accession>
<reference evidence="3 4" key="1">
    <citation type="submission" date="2016-10" db="EMBL/GenBank/DDBJ databases">
        <authorList>
            <person name="de Groot N.N."/>
        </authorList>
    </citation>
    <scope>NUCLEOTIDE SEQUENCE [LARGE SCALE GENOMIC DNA]</scope>
    <source>
        <strain evidence="3 4">DSM 17890</strain>
    </source>
</reference>
<name>A0A1H3BJP9_9RHOB</name>
<dbReference type="OrthoDB" id="9796652at2"/>
<dbReference type="CDD" id="cd05233">
    <property type="entry name" value="SDR_c"/>
    <property type="match status" value="1"/>
</dbReference>
<evidence type="ECO:0000256" key="2">
    <source>
        <dbReference type="ARBA" id="ARBA00023002"/>
    </source>
</evidence>
<keyword evidence="4" id="KW-1185">Reference proteome</keyword>
<evidence type="ECO:0000313" key="3">
    <source>
        <dbReference type="EMBL" id="SDX41948.1"/>
    </source>
</evidence>
<gene>
    <name evidence="3" type="ORF">SAMN05444336_10548</name>
</gene>
<dbReference type="RefSeq" id="WP_092683015.1">
    <property type="nucleotide sequence ID" value="NZ_FNMZ01000005.1"/>
</dbReference>
<dbReference type="InterPro" id="IPR036291">
    <property type="entry name" value="NAD(P)-bd_dom_sf"/>
</dbReference>
<dbReference type="SUPFAM" id="SSF51735">
    <property type="entry name" value="NAD(P)-binding Rossmann-fold domains"/>
    <property type="match status" value="1"/>
</dbReference>